<gene>
    <name evidence="1" type="ORF">UFOPK2786_00828</name>
</gene>
<name>A0A6J6T483_9ZZZZ</name>
<reference evidence="1" key="1">
    <citation type="submission" date="2020-05" db="EMBL/GenBank/DDBJ databases">
        <authorList>
            <person name="Chiriac C."/>
            <person name="Salcher M."/>
            <person name="Ghai R."/>
            <person name="Kavagutti S V."/>
        </authorList>
    </citation>
    <scope>NUCLEOTIDE SEQUENCE</scope>
</reference>
<organism evidence="1">
    <name type="scientific">freshwater metagenome</name>
    <dbReference type="NCBI Taxonomy" id="449393"/>
    <lineage>
        <taxon>unclassified sequences</taxon>
        <taxon>metagenomes</taxon>
        <taxon>ecological metagenomes</taxon>
    </lineage>
</organism>
<dbReference type="EMBL" id="CAEZYW010000110">
    <property type="protein sequence ID" value="CAB4741976.1"/>
    <property type="molecule type" value="Genomic_DNA"/>
</dbReference>
<sequence>MQTRSPTNFARFSAHGSCLTNAHGTAAGLAVWDRQPGTCHMRVHVFGRYLLRDERD</sequence>
<dbReference type="AlphaFoldDB" id="A0A6J6T483"/>
<evidence type="ECO:0000313" key="1">
    <source>
        <dbReference type="EMBL" id="CAB4741976.1"/>
    </source>
</evidence>
<protein>
    <submittedName>
        <fullName evidence="1">Unannotated protein</fullName>
    </submittedName>
</protein>
<proteinExistence type="predicted"/>
<accession>A0A6J6T483</accession>